<organism evidence="1 2">
    <name type="scientific">Litorilituus lipolyticus</name>
    <dbReference type="NCBI Taxonomy" id="2491017"/>
    <lineage>
        <taxon>Bacteria</taxon>
        <taxon>Pseudomonadati</taxon>
        <taxon>Pseudomonadota</taxon>
        <taxon>Gammaproteobacteria</taxon>
        <taxon>Alteromonadales</taxon>
        <taxon>Colwelliaceae</taxon>
        <taxon>Litorilituus</taxon>
    </lineage>
</organism>
<gene>
    <name evidence="1" type="ORF">EPA86_06345</name>
</gene>
<reference evidence="1 2" key="1">
    <citation type="submission" date="2019-01" db="EMBL/GenBank/DDBJ databases">
        <title>Litorilituus lipolytica sp. nov., isolated from intertidal sand of the Yellow Sea in China.</title>
        <authorList>
            <person name="Liu A."/>
        </authorList>
    </citation>
    <scope>NUCLEOTIDE SEQUENCE [LARGE SCALE GENOMIC DNA]</scope>
    <source>
        <strain evidence="1 2">RZ04</strain>
    </source>
</reference>
<dbReference type="EMBL" id="SAWY01000011">
    <property type="protein sequence ID" value="TPH16590.1"/>
    <property type="molecule type" value="Genomic_DNA"/>
</dbReference>
<accession>A0A502KXT1</accession>
<dbReference type="InterPro" id="IPR011990">
    <property type="entry name" value="TPR-like_helical_dom_sf"/>
</dbReference>
<evidence type="ECO:0000313" key="2">
    <source>
        <dbReference type="Proteomes" id="UP000315303"/>
    </source>
</evidence>
<dbReference type="Proteomes" id="UP000315303">
    <property type="component" value="Unassembled WGS sequence"/>
</dbReference>
<name>A0A502KXT1_9GAMM</name>
<evidence type="ECO:0000313" key="1">
    <source>
        <dbReference type="EMBL" id="TPH16590.1"/>
    </source>
</evidence>
<dbReference type="OrthoDB" id="7593450at2"/>
<dbReference type="Gene3D" id="1.20.58.320">
    <property type="entry name" value="TPR-like"/>
    <property type="match status" value="1"/>
</dbReference>
<dbReference type="RefSeq" id="WP_140602588.1">
    <property type="nucleotide sequence ID" value="NZ_SAWY01000011.1"/>
</dbReference>
<comment type="caution">
    <text evidence="1">The sequence shown here is derived from an EMBL/GenBank/DDBJ whole genome shotgun (WGS) entry which is preliminary data.</text>
</comment>
<dbReference type="Gene3D" id="1.25.40.10">
    <property type="entry name" value="Tetratricopeptide repeat domain"/>
    <property type="match status" value="1"/>
</dbReference>
<sequence>MTAHDVIHFWFEEVSQENWWIKDNAFDKEITERFLTLHQQAIQGELFAWRDSALGCLAEIIILDQFSRNIYRDLPQAFSADSMALTLAQQAISSSKDKELNTTQRAFLYMPFMHSESLLIHDVAVKLFTDLGVSSNLAFEIKHRDIIAQFGRYPHRNIILNRQSSAEEIEFLQQPGSSF</sequence>
<dbReference type="Pfam" id="PF06041">
    <property type="entry name" value="DUF924"/>
    <property type="match status" value="1"/>
</dbReference>
<keyword evidence="2" id="KW-1185">Reference proteome</keyword>
<dbReference type="InterPro" id="IPR010323">
    <property type="entry name" value="DUF924"/>
</dbReference>
<dbReference type="AlphaFoldDB" id="A0A502KXT1"/>
<dbReference type="SUPFAM" id="SSF48452">
    <property type="entry name" value="TPR-like"/>
    <property type="match status" value="1"/>
</dbReference>
<proteinExistence type="predicted"/>
<protein>
    <submittedName>
        <fullName evidence="1">DUF924 domain-containing protein</fullName>
    </submittedName>
</protein>